<dbReference type="GO" id="GO:0005886">
    <property type="term" value="C:plasma membrane"/>
    <property type="evidence" value="ECO:0007669"/>
    <property type="project" value="UniProtKB-SubCell"/>
</dbReference>
<evidence type="ECO:0000313" key="10">
    <source>
        <dbReference type="Proteomes" id="UP001233999"/>
    </source>
</evidence>
<feature type="transmembrane region" description="Helical" evidence="8">
    <location>
        <begin position="414"/>
        <end position="435"/>
    </location>
</feature>
<reference evidence="9" key="1">
    <citation type="journal article" date="2023" name="IScience">
        <title>Live-bearing cockroach genome reveals convergent evolutionary mechanisms linked to viviparity in insects and beyond.</title>
        <authorList>
            <person name="Fouks B."/>
            <person name="Harrison M.C."/>
            <person name="Mikhailova A.A."/>
            <person name="Marchal E."/>
            <person name="English S."/>
            <person name="Carruthers M."/>
            <person name="Jennings E.C."/>
            <person name="Chiamaka E.L."/>
            <person name="Frigard R.A."/>
            <person name="Pippel M."/>
            <person name="Attardo G.M."/>
            <person name="Benoit J.B."/>
            <person name="Bornberg-Bauer E."/>
            <person name="Tobe S.S."/>
        </authorList>
    </citation>
    <scope>NUCLEOTIDE SEQUENCE</scope>
    <source>
        <strain evidence="9">Stay&amp;Tobe</strain>
    </source>
</reference>
<keyword evidence="5 8" id="KW-0472">Membrane</keyword>
<keyword evidence="2" id="KW-1003">Cell membrane</keyword>
<keyword evidence="10" id="KW-1185">Reference proteome</keyword>
<comment type="caution">
    <text evidence="9">The sequence shown here is derived from an EMBL/GenBank/DDBJ whole genome shotgun (WGS) entry which is preliminary data.</text>
</comment>
<dbReference type="EMBL" id="JASPKZ010000435">
    <property type="protein sequence ID" value="KAJ9600257.1"/>
    <property type="molecule type" value="Genomic_DNA"/>
</dbReference>
<dbReference type="Gene3D" id="1.10.287.70">
    <property type="match status" value="1"/>
</dbReference>
<evidence type="ECO:0000256" key="1">
    <source>
        <dbReference type="ARBA" id="ARBA00004651"/>
    </source>
</evidence>
<evidence type="ECO:0000256" key="6">
    <source>
        <dbReference type="ARBA" id="ARBA00023170"/>
    </source>
</evidence>
<keyword evidence="4 8" id="KW-1133">Transmembrane helix</keyword>
<dbReference type="InterPro" id="IPR052192">
    <property type="entry name" value="Insect_Ionotropic_Sensory_Rcpt"/>
</dbReference>
<accession>A0AAD8AL84</accession>
<dbReference type="Proteomes" id="UP001233999">
    <property type="component" value="Unassembled WGS sequence"/>
</dbReference>
<evidence type="ECO:0000256" key="7">
    <source>
        <dbReference type="ARBA" id="ARBA00023180"/>
    </source>
</evidence>
<dbReference type="PANTHER" id="PTHR42643">
    <property type="entry name" value="IONOTROPIC RECEPTOR 20A-RELATED"/>
    <property type="match status" value="1"/>
</dbReference>
<evidence type="ECO:0000256" key="4">
    <source>
        <dbReference type="ARBA" id="ARBA00022989"/>
    </source>
</evidence>
<keyword evidence="3 8" id="KW-0812">Transmembrane</keyword>
<dbReference type="AlphaFoldDB" id="A0AAD8AL84"/>
<gene>
    <name evidence="9" type="ORF">L9F63_009433</name>
</gene>
<keyword evidence="6" id="KW-0675">Receptor</keyword>
<name>A0AAD8AL84_DIPPU</name>
<evidence type="ECO:0000313" key="9">
    <source>
        <dbReference type="EMBL" id="KAJ9600257.1"/>
    </source>
</evidence>
<dbReference type="PANTHER" id="PTHR42643:SF24">
    <property type="entry name" value="IONOTROPIC RECEPTOR 60A"/>
    <property type="match status" value="1"/>
</dbReference>
<reference evidence="9" key="2">
    <citation type="submission" date="2023-05" db="EMBL/GenBank/DDBJ databases">
        <authorList>
            <person name="Fouks B."/>
        </authorList>
    </citation>
    <scope>NUCLEOTIDE SEQUENCE</scope>
    <source>
        <strain evidence="9">Stay&amp;Tobe</strain>
        <tissue evidence="9">Testes</tissue>
    </source>
</reference>
<keyword evidence="7" id="KW-0325">Glycoprotein</keyword>
<evidence type="ECO:0000256" key="5">
    <source>
        <dbReference type="ARBA" id="ARBA00023136"/>
    </source>
</evidence>
<comment type="subcellular location">
    <subcellularLocation>
        <location evidence="1">Cell membrane</location>
        <topology evidence="1">Multi-pass membrane protein</topology>
    </subcellularLocation>
</comment>
<organism evidence="9 10">
    <name type="scientific">Diploptera punctata</name>
    <name type="common">Pacific beetle cockroach</name>
    <dbReference type="NCBI Taxonomy" id="6984"/>
    <lineage>
        <taxon>Eukaryota</taxon>
        <taxon>Metazoa</taxon>
        <taxon>Ecdysozoa</taxon>
        <taxon>Arthropoda</taxon>
        <taxon>Hexapoda</taxon>
        <taxon>Insecta</taxon>
        <taxon>Pterygota</taxon>
        <taxon>Neoptera</taxon>
        <taxon>Polyneoptera</taxon>
        <taxon>Dictyoptera</taxon>
        <taxon>Blattodea</taxon>
        <taxon>Blaberoidea</taxon>
        <taxon>Blaberidae</taxon>
        <taxon>Diplopterinae</taxon>
        <taxon>Diploptera</taxon>
    </lineage>
</organism>
<sequence>MLQMSILVHLTMADDTLLHMENMLECTNKVYTNTFHEGSRILVSLPTMRELKTLEEFPNKPPFHNLGRLPSWCIKQNTESDKNIYQYQRCAIDLLIGVFSSIPSMQWVLKPPNRGIFFSHIQDKIMKNIQESQKSPIILTGKMSLSQLTFYDLDGILLVCLGEDLELSRISDVMRNMSARNFKIIFVILGKTKLLKDLYQFFHSYSFYKFSVIIQNYINGNFELLTWKYDSCGNLLTSPIMHSCNNEESFHNWSISFPEIPKKFKQCNLTIVLKYNPPFILEKFHSDPKDGIDIQLIYIIASHLGLVVKFDANLRGIIDFLQDIKYTITYMERYYTEEYAWYVPRASSHPRVSNLTRVFSSNVWVTVVLALLFLALILNHLWFTSTKNILKCILTIFGIFLNVSSSNVPNTGKFRAVFLSWIVFSIAVTTIFQAFMTSYMTDPGREHQIDSYQELEDSELKLFIDEIKRQHWPRFLGNKGGYYISKDGVTSTIQLAMNTSKVAMILSKEVFLYNFPKENKTNWKTILHRFSKESVGIHRSLPLAVTSPYVPLVNEVVRRLVEGGIVDKLVQRAVEVMTSRESLLDEFEVLTLFHMFSSFLYLSVGLVFSFIVFCVEILAFTCKIH</sequence>
<proteinExistence type="predicted"/>
<evidence type="ECO:0000256" key="2">
    <source>
        <dbReference type="ARBA" id="ARBA00022475"/>
    </source>
</evidence>
<feature type="transmembrane region" description="Helical" evidence="8">
    <location>
        <begin position="363"/>
        <end position="382"/>
    </location>
</feature>
<feature type="transmembrane region" description="Helical" evidence="8">
    <location>
        <begin position="599"/>
        <end position="620"/>
    </location>
</feature>
<protein>
    <submittedName>
        <fullName evidence="9">Uncharacterized protein</fullName>
    </submittedName>
</protein>
<evidence type="ECO:0000256" key="3">
    <source>
        <dbReference type="ARBA" id="ARBA00022692"/>
    </source>
</evidence>
<evidence type="ECO:0000256" key="8">
    <source>
        <dbReference type="SAM" id="Phobius"/>
    </source>
</evidence>